<name>A0A8J4Q371_9ROSI</name>
<sequence length="416" mass="44477">MRNLVQLLPLVLPILSFFILTPLIHAKSVIEPCSSSDACTSLLSYILPWDSKISEIASRFQVNISNILAANSFNPEIPSLGNQILRANTHVKVPISCPCVDGIRRSMSTTYRVQEADTAESVSHGYGGIVSAEQITIVNGINASNPLLNRQSLVIPLPCTCFNNSNHGVTTVYMSYVVQSGENLSSIGLEFGTTVMDLEAINGLGQPVIDQGDILAIPISEINFPRAWLLLNPCSSKNLNWYNESLIVPNGSYALTANNCIKCNCGTSDLNLQCFPSGIAVPCSHLQCKGSNLFIGDAYVNQTAAGCNVSTCMYRGHSSGKIFRSLSSSSYVQCPGKQNYSAASPLGSPSSPNPLIPFKTVTPSPSPFPGSTRTMGTASFCPTSTQYSNMSNNGGVLGKASCCNLLLLALVLYYFL</sequence>
<keyword evidence="1" id="KW-0732">Signal</keyword>
<dbReference type="AlphaFoldDB" id="A0A8J4Q371"/>
<gene>
    <name evidence="3" type="ORF">CMV_030449</name>
</gene>
<evidence type="ECO:0000256" key="1">
    <source>
        <dbReference type="SAM" id="SignalP"/>
    </source>
</evidence>
<organism evidence="3 4">
    <name type="scientific">Castanea mollissima</name>
    <name type="common">Chinese chestnut</name>
    <dbReference type="NCBI Taxonomy" id="60419"/>
    <lineage>
        <taxon>Eukaryota</taxon>
        <taxon>Viridiplantae</taxon>
        <taxon>Streptophyta</taxon>
        <taxon>Embryophyta</taxon>
        <taxon>Tracheophyta</taxon>
        <taxon>Spermatophyta</taxon>
        <taxon>Magnoliopsida</taxon>
        <taxon>eudicotyledons</taxon>
        <taxon>Gunneridae</taxon>
        <taxon>Pentapetalae</taxon>
        <taxon>rosids</taxon>
        <taxon>fabids</taxon>
        <taxon>Fagales</taxon>
        <taxon>Fagaceae</taxon>
        <taxon>Castanea</taxon>
    </lineage>
</organism>
<dbReference type="Proteomes" id="UP000737018">
    <property type="component" value="Unassembled WGS sequence"/>
</dbReference>
<dbReference type="EMBL" id="JRKL02013230">
    <property type="protein sequence ID" value="KAF3942950.1"/>
    <property type="molecule type" value="Genomic_DNA"/>
</dbReference>
<comment type="caution">
    <text evidence="3">The sequence shown here is derived from an EMBL/GenBank/DDBJ whole genome shotgun (WGS) entry which is preliminary data.</text>
</comment>
<feature type="chain" id="PRO_5035303232" description="LysM domain-containing protein" evidence="1">
    <location>
        <begin position="27"/>
        <end position="416"/>
    </location>
</feature>
<dbReference type="PANTHER" id="PTHR33734">
    <property type="entry name" value="LYSM DOMAIN-CONTAINING GPI-ANCHORED PROTEIN 2"/>
    <property type="match status" value="1"/>
</dbReference>
<keyword evidence="4" id="KW-1185">Reference proteome</keyword>
<protein>
    <recommendedName>
        <fullName evidence="2">LysM domain-containing protein</fullName>
    </recommendedName>
</protein>
<feature type="domain" description="LysM" evidence="2">
    <location>
        <begin position="174"/>
        <end position="217"/>
    </location>
</feature>
<evidence type="ECO:0000259" key="2">
    <source>
        <dbReference type="PROSITE" id="PS51782"/>
    </source>
</evidence>
<dbReference type="SMART" id="SM00257">
    <property type="entry name" value="LysM"/>
    <property type="match status" value="2"/>
</dbReference>
<reference evidence="3" key="1">
    <citation type="submission" date="2020-03" db="EMBL/GenBank/DDBJ databases">
        <title>Castanea mollissima Vanexum genome sequencing.</title>
        <authorList>
            <person name="Staton M."/>
        </authorList>
    </citation>
    <scope>NUCLEOTIDE SEQUENCE</scope>
    <source>
        <tissue evidence="3">Leaf</tissue>
    </source>
</reference>
<dbReference type="PANTHER" id="PTHR33734:SF28">
    <property type="entry name" value="LYSM DOMAIN-CONTAINING GPI-ANCHORED PROTEIN 1-LIKE"/>
    <property type="match status" value="1"/>
</dbReference>
<dbReference type="Pfam" id="PF01476">
    <property type="entry name" value="LysM"/>
    <property type="match status" value="2"/>
</dbReference>
<feature type="domain" description="LysM" evidence="2">
    <location>
        <begin position="109"/>
        <end position="155"/>
    </location>
</feature>
<feature type="signal peptide" evidence="1">
    <location>
        <begin position="1"/>
        <end position="26"/>
    </location>
</feature>
<dbReference type="InterPro" id="IPR018392">
    <property type="entry name" value="LysM"/>
</dbReference>
<evidence type="ECO:0000313" key="3">
    <source>
        <dbReference type="EMBL" id="KAF3942950.1"/>
    </source>
</evidence>
<dbReference type="PROSITE" id="PS51782">
    <property type="entry name" value="LYSM"/>
    <property type="match status" value="2"/>
</dbReference>
<accession>A0A8J4Q371</accession>
<dbReference type="OrthoDB" id="2107166at2759"/>
<evidence type="ECO:0000313" key="4">
    <source>
        <dbReference type="Proteomes" id="UP000737018"/>
    </source>
</evidence>
<dbReference type="InterPro" id="IPR036779">
    <property type="entry name" value="LysM_dom_sf"/>
</dbReference>
<dbReference type="Gene3D" id="3.10.350.10">
    <property type="entry name" value="LysM domain"/>
    <property type="match status" value="2"/>
</dbReference>
<proteinExistence type="predicted"/>
<dbReference type="SUPFAM" id="SSF54106">
    <property type="entry name" value="LysM domain"/>
    <property type="match status" value="1"/>
</dbReference>
<dbReference type="CDD" id="cd00118">
    <property type="entry name" value="LysM"/>
    <property type="match status" value="1"/>
</dbReference>